<evidence type="ECO:0000313" key="2">
    <source>
        <dbReference type="Proteomes" id="UP000263993"/>
    </source>
</evidence>
<name>A0A371B7B2_9BRAD</name>
<dbReference type="AlphaFoldDB" id="A0A371B7B2"/>
<proteinExistence type="predicted"/>
<accession>A0A371B7B2</accession>
<protein>
    <recommendedName>
        <fullName evidence="3">Cysteine-rich CWC</fullName>
    </recommendedName>
</protein>
<organism evidence="1 2">
    <name type="scientific">Undibacter mobilis</name>
    <dbReference type="NCBI Taxonomy" id="2292256"/>
    <lineage>
        <taxon>Bacteria</taxon>
        <taxon>Pseudomonadati</taxon>
        <taxon>Pseudomonadota</taxon>
        <taxon>Alphaproteobacteria</taxon>
        <taxon>Hyphomicrobiales</taxon>
        <taxon>Nitrobacteraceae</taxon>
        <taxon>Undibacter</taxon>
    </lineage>
</organism>
<gene>
    <name evidence="1" type="ORF">DXH78_01250</name>
</gene>
<evidence type="ECO:0000313" key="1">
    <source>
        <dbReference type="EMBL" id="RDV03333.1"/>
    </source>
</evidence>
<dbReference type="Proteomes" id="UP000263993">
    <property type="component" value="Unassembled WGS sequence"/>
</dbReference>
<comment type="caution">
    <text evidence="1">The sequence shown here is derived from an EMBL/GenBank/DDBJ whole genome shotgun (WGS) entry which is preliminary data.</text>
</comment>
<keyword evidence="2" id="KW-1185">Reference proteome</keyword>
<dbReference type="OrthoDB" id="7276039at2"/>
<sequence>MTVTPQPTSARTLTCAACGTTFTCSGDVGCWCAAEPFRLPMPSLEAAADCLCPSCLRAKAARGQNV</sequence>
<dbReference type="EMBL" id="QRGO01000001">
    <property type="protein sequence ID" value="RDV03333.1"/>
    <property type="molecule type" value="Genomic_DNA"/>
</dbReference>
<evidence type="ECO:0008006" key="3">
    <source>
        <dbReference type="Google" id="ProtNLM"/>
    </source>
</evidence>
<reference evidence="2" key="1">
    <citation type="submission" date="2018-08" db="EMBL/GenBank/DDBJ databases">
        <authorList>
            <person name="Kim S.-J."/>
            <person name="Jung G.-Y."/>
        </authorList>
    </citation>
    <scope>NUCLEOTIDE SEQUENCE [LARGE SCALE GENOMIC DNA]</scope>
    <source>
        <strain evidence="2">GY_H</strain>
    </source>
</reference>